<dbReference type="AlphaFoldDB" id="A0A9K3PWZ9"/>
<feature type="signal peptide" evidence="4">
    <location>
        <begin position="1"/>
        <end position="25"/>
    </location>
</feature>
<organism evidence="7 8">
    <name type="scientific">Nitzschia inconspicua</name>
    <dbReference type="NCBI Taxonomy" id="303405"/>
    <lineage>
        <taxon>Eukaryota</taxon>
        <taxon>Sar</taxon>
        <taxon>Stramenopiles</taxon>
        <taxon>Ochrophyta</taxon>
        <taxon>Bacillariophyta</taxon>
        <taxon>Bacillariophyceae</taxon>
        <taxon>Bacillariophycidae</taxon>
        <taxon>Bacillariales</taxon>
        <taxon>Bacillariaceae</taxon>
        <taxon>Nitzschia</taxon>
    </lineage>
</organism>
<evidence type="ECO:0000256" key="1">
    <source>
        <dbReference type="ARBA" id="ARBA00023157"/>
    </source>
</evidence>
<keyword evidence="2" id="KW-0645">Protease</keyword>
<dbReference type="CDD" id="cd00190">
    <property type="entry name" value="Tryp_SPc"/>
    <property type="match status" value="1"/>
</dbReference>
<evidence type="ECO:0000259" key="5">
    <source>
        <dbReference type="PROSITE" id="PS50240"/>
    </source>
</evidence>
<dbReference type="OrthoDB" id="126896at2759"/>
<dbReference type="EMBL" id="JAGRRH010000010">
    <property type="protein sequence ID" value="KAG7362695.1"/>
    <property type="molecule type" value="Genomic_DNA"/>
</dbReference>
<evidence type="ECO:0000313" key="7">
    <source>
        <dbReference type="EMBL" id="KAG7362695.1"/>
    </source>
</evidence>
<feature type="chain" id="PRO_5039883006" evidence="4">
    <location>
        <begin position="26"/>
        <end position="502"/>
    </location>
</feature>
<protein>
    <submittedName>
        <fullName evidence="7">Anionic trypsin-2</fullName>
    </submittedName>
</protein>
<keyword evidence="4" id="KW-0732">Signal</keyword>
<comment type="caution">
    <text evidence="7">The sequence shown here is derived from an EMBL/GenBank/DDBJ whole genome shotgun (WGS) entry which is preliminary data.</text>
</comment>
<dbReference type="GO" id="GO:0006508">
    <property type="term" value="P:proteolysis"/>
    <property type="evidence" value="ECO:0007669"/>
    <property type="project" value="UniProtKB-KW"/>
</dbReference>
<accession>A0A9K3PWZ9</accession>
<sequence>MRASKKRLVFAWTCFLLFGTDNAGAASNALRGHVEPNQDMATSAISPAERKLIIGGKIATPNEFPYFAHLEGIACGGSLIAPDVVLTAGHCKLLSPKEYGKVHVGRHDYRNGGRQDGVELFNVTNHFRHPDYIGQLCCGYHDGMRFNGVSHDFMLLKLDGMSTKSVVSLEMSNDSPADGQELHLMGFGDINANPNIYVAPDRLFDVTLNYLSNDNCANSSIYPLSLLPPETLCATDNRQDGCQGDSGGPLIIKGSEDDPSDDIQVGVTSWGWSCGQQPGVYARVSEGYDWIRKLVCQISDNPPASFSCPSRVQFTQPNTEEQQKEQETTDASNSLISLTHGNMDVAYNFTASTRPRSPLPEGTPCRSVEDARVCCSSRDSSSNYKDQLCIPAPPGQIFPSGSRCEAASWVRKHASQNIKRLPQLNDGLCRAILDEGMITLPQLSSCSRMTNKRACCMAKDNDGNPCIPARRFTRFSSGFRCESSIFVANNEPKNAGTCGLWQ</sequence>
<keyword evidence="2" id="KW-0720">Serine protease</keyword>
<proteinExistence type="predicted"/>
<dbReference type="InterPro" id="IPR018114">
    <property type="entry name" value="TRYPSIN_HIS"/>
</dbReference>
<dbReference type="PANTHER" id="PTHR24276">
    <property type="entry name" value="POLYSERASE-RELATED"/>
    <property type="match status" value="1"/>
</dbReference>
<reference evidence="7" key="1">
    <citation type="journal article" date="2021" name="Sci. Rep.">
        <title>Diploid genomic architecture of Nitzschia inconspicua, an elite biomass production diatom.</title>
        <authorList>
            <person name="Oliver A."/>
            <person name="Podell S."/>
            <person name="Pinowska A."/>
            <person name="Traller J.C."/>
            <person name="Smith S.R."/>
            <person name="McClure R."/>
            <person name="Beliaev A."/>
            <person name="Bohutskyi P."/>
            <person name="Hill E.A."/>
            <person name="Rabines A."/>
            <person name="Zheng H."/>
            <person name="Allen L.Z."/>
            <person name="Kuo A."/>
            <person name="Grigoriev I.V."/>
            <person name="Allen A.E."/>
            <person name="Hazlebeck D."/>
            <person name="Allen E.E."/>
        </authorList>
    </citation>
    <scope>NUCLEOTIDE SEQUENCE</scope>
    <source>
        <strain evidence="7">Hildebrandi</strain>
    </source>
</reference>
<evidence type="ECO:0000256" key="4">
    <source>
        <dbReference type="SAM" id="SignalP"/>
    </source>
</evidence>
<dbReference type="SMART" id="SM00020">
    <property type="entry name" value="Tryp_SPc"/>
    <property type="match status" value="1"/>
</dbReference>
<keyword evidence="2" id="KW-0378">Hydrolase</keyword>
<dbReference type="Pfam" id="PF00089">
    <property type="entry name" value="Trypsin"/>
    <property type="match status" value="1"/>
</dbReference>
<feature type="domain" description="Peptidase S1" evidence="5">
    <location>
        <begin position="53"/>
        <end position="296"/>
    </location>
</feature>
<dbReference type="InterPro" id="IPR050430">
    <property type="entry name" value="Peptidase_S1"/>
</dbReference>
<dbReference type="PROSITE" id="PS00135">
    <property type="entry name" value="TRYPSIN_SER"/>
    <property type="match status" value="1"/>
</dbReference>
<feature type="region of interest" description="Disordered" evidence="3">
    <location>
        <begin position="307"/>
        <end position="331"/>
    </location>
</feature>
<evidence type="ECO:0000256" key="3">
    <source>
        <dbReference type="SAM" id="MobiDB-lite"/>
    </source>
</evidence>
<evidence type="ECO:0000313" key="8">
    <source>
        <dbReference type="Proteomes" id="UP000693970"/>
    </source>
</evidence>
<dbReference type="EMBL" id="JAGRRH010000063">
    <property type="protein sequence ID" value="KAG7338190.1"/>
    <property type="molecule type" value="Genomic_DNA"/>
</dbReference>
<gene>
    <name evidence="6" type="ORF">IV203_009456</name>
    <name evidence="7" type="ORF">IV203_026055</name>
</gene>
<name>A0A9K3PWZ9_9STRA</name>
<dbReference type="InterPro" id="IPR033116">
    <property type="entry name" value="TRYPSIN_SER"/>
</dbReference>
<evidence type="ECO:0000313" key="6">
    <source>
        <dbReference type="EMBL" id="KAG7338190.1"/>
    </source>
</evidence>
<dbReference type="PROSITE" id="PS50240">
    <property type="entry name" value="TRYPSIN_DOM"/>
    <property type="match status" value="1"/>
</dbReference>
<reference evidence="7" key="2">
    <citation type="submission" date="2021-04" db="EMBL/GenBank/DDBJ databases">
        <authorList>
            <person name="Podell S."/>
        </authorList>
    </citation>
    <scope>NUCLEOTIDE SEQUENCE</scope>
    <source>
        <strain evidence="7">Hildebrandi</strain>
    </source>
</reference>
<dbReference type="Proteomes" id="UP000693970">
    <property type="component" value="Unassembled WGS sequence"/>
</dbReference>
<dbReference type="InterPro" id="IPR001254">
    <property type="entry name" value="Trypsin_dom"/>
</dbReference>
<dbReference type="PROSITE" id="PS00134">
    <property type="entry name" value="TRYPSIN_HIS"/>
    <property type="match status" value="1"/>
</dbReference>
<keyword evidence="1" id="KW-1015">Disulfide bond</keyword>
<evidence type="ECO:0000256" key="2">
    <source>
        <dbReference type="RuleBase" id="RU363034"/>
    </source>
</evidence>
<keyword evidence="8" id="KW-1185">Reference proteome</keyword>
<dbReference type="PANTHER" id="PTHR24276:SF91">
    <property type="entry name" value="AT26814P-RELATED"/>
    <property type="match status" value="1"/>
</dbReference>
<dbReference type="GO" id="GO:0004252">
    <property type="term" value="F:serine-type endopeptidase activity"/>
    <property type="evidence" value="ECO:0007669"/>
    <property type="project" value="InterPro"/>
</dbReference>